<dbReference type="Gene3D" id="1.10.260.40">
    <property type="entry name" value="lambda repressor-like DNA-binding domains"/>
    <property type="match status" value="1"/>
</dbReference>
<dbReference type="AlphaFoldDB" id="A0A7W7Q791"/>
<keyword evidence="3" id="KW-1185">Reference proteome</keyword>
<dbReference type="SUPFAM" id="SSF47413">
    <property type="entry name" value="lambda repressor-like DNA-binding domains"/>
    <property type="match status" value="1"/>
</dbReference>
<evidence type="ECO:0000313" key="2">
    <source>
        <dbReference type="EMBL" id="MBB4908345.1"/>
    </source>
</evidence>
<dbReference type="PROSITE" id="PS50943">
    <property type="entry name" value="HTH_CROC1"/>
    <property type="match status" value="1"/>
</dbReference>
<dbReference type="InterPro" id="IPR010982">
    <property type="entry name" value="Lambda_DNA-bd_dom_sf"/>
</dbReference>
<proteinExistence type="predicted"/>
<dbReference type="GO" id="GO:0003677">
    <property type="term" value="F:DNA binding"/>
    <property type="evidence" value="ECO:0007669"/>
    <property type="project" value="InterPro"/>
</dbReference>
<feature type="domain" description="HTH cro/C1-type" evidence="1">
    <location>
        <begin position="11"/>
        <end position="65"/>
    </location>
</feature>
<accession>A0A7W7Q791</accession>
<dbReference type="SMART" id="SM00530">
    <property type="entry name" value="HTH_XRE"/>
    <property type="match status" value="1"/>
</dbReference>
<protein>
    <submittedName>
        <fullName evidence="2">Transcriptional regulator with XRE-family HTH domain</fullName>
    </submittedName>
</protein>
<organism evidence="2 3">
    <name type="scientific">Actinophytocola algeriensis</name>
    <dbReference type="NCBI Taxonomy" id="1768010"/>
    <lineage>
        <taxon>Bacteria</taxon>
        <taxon>Bacillati</taxon>
        <taxon>Actinomycetota</taxon>
        <taxon>Actinomycetes</taxon>
        <taxon>Pseudonocardiales</taxon>
        <taxon>Pseudonocardiaceae</taxon>
    </lineage>
</organism>
<dbReference type="EMBL" id="JACHJQ010000004">
    <property type="protein sequence ID" value="MBB4908345.1"/>
    <property type="molecule type" value="Genomic_DNA"/>
</dbReference>
<evidence type="ECO:0000259" key="1">
    <source>
        <dbReference type="PROSITE" id="PS50943"/>
    </source>
</evidence>
<sequence>MVDLGQLGLTLRRLREGAGKSQQAAAEWIGKVRSQLVELEDGRGTLASDTLENLLDLYGVTGGERETVLELGALARARQKRRAYTDLLPGSFQRFADLEASASEINCYEFGIIPGLHDRRR</sequence>
<dbReference type="Pfam" id="PF13560">
    <property type="entry name" value="HTH_31"/>
    <property type="match status" value="1"/>
</dbReference>
<name>A0A7W7Q791_9PSEU</name>
<comment type="caution">
    <text evidence="2">The sequence shown here is derived from an EMBL/GenBank/DDBJ whole genome shotgun (WGS) entry which is preliminary data.</text>
</comment>
<dbReference type="InterPro" id="IPR001387">
    <property type="entry name" value="Cro/C1-type_HTH"/>
</dbReference>
<dbReference type="CDD" id="cd00093">
    <property type="entry name" value="HTH_XRE"/>
    <property type="match status" value="1"/>
</dbReference>
<dbReference type="RefSeq" id="WP_184812425.1">
    <property type="nucleotide sequence ID" value="NZ_JACHJQ010000004.1"/>
</dbReference>
<dbReference type="Proteomes" id="UP000520767">
    <property type="component" value="Unassembled WGS sequence"/>
</dbReference>
<evidence type="ECO:0000313" key="3">
    <source>
        <dbReference type="Proteomes" id="UP000520767"/>
    </source>
</evidence>
<gene>
    <name evidence="2" type="ORF">FHR82_004587</name>
</gene>
<reference evidence="2 3" key="1">
    <citation type="submission" date="2020-08" db="EMBL/GenBank/DDBJ databases">
        <title>Genomic Encyclopedia of Type Strains, Phase III (KMG-III): the genomes of soil and plant-associated and newly described type strains.</title>
        <authorList>
            <person name="Whitman W."/>
        </authorList>
    </citation>
    <scope>NUCLEOTIDE SEQUENCE [LARGE SCALE GENOMIC DNA]</scope>
    <source>
        <strain evidence="2 3">CECT 8960</strain>
    </source>
</reference>